<evidence type="ECO:0000256" key="1">
    <source>
        <dbReference type="SAM" id="MobiDB-lite"/>
    </source>
</evidence>
<name>A0A975XMT1_9BURK</name>
<comment type="caution">
    <text evidence="2">The sequence shown here is derived from an EMBL/GenBank/DDBJ whole genome shotgun (WGS) entry which is preliminary data.</text>
</comment>
<feature type="region of interest" description="Disordered" evidence="1">
    <location>
        <begin position="36"/>
        <end position="62"/>
    </location>
</feature>
<evidence type="ECO:0000313" key="2">
    <source>
        <dbReference type="EMBL" id="SOY75074.1"/>
    </source>
</evidence>
<evidence type="ECO:0000313" key="3">
    <source>
        <dbReference type="Proteomes" id="UP000257016"/>
    </source>
</evidence>
<sequence length="86" mass="9744">MNYGQALLCEPVALNVFTIYIKRRLTEIQFCSANTPPKRGVRRWRGDTSTQGPRQHDTPSMDGCDFWMLLRGGRWRANPGSAASET</sequence>
<dbReference type="AlphaFoldDB" id="A0A975XMT1"/>
<dbReference type="Proteomes" id="UP000257016">
    <property type="component" value="Unassembled WGS sequence"/>
</dbReference>
<gene>
    <name evidence="2" type="ORF">CBM2586_B40067</name>
</gene>
<accession>A0A975XMT1</accession>
<organism evidence="2 3">
    <name type="scientific">Cupriavidus taiwanensis</name>
    <dbReference type="NCBI Taxonomy" id="164546"/>
    <lineage>
        <taxon>Bacteria</taxon>
        <taxon>Pseudomonadati</taxon>
        <taxon>Pseudomonadota</taxon>
        <taxon>Betaproteobacteria</taxon>
        <taxon>Burkholderiales</taxon>
        <taxon>Burkholderiaceae</taxon>
        <taxon>Cupriavidus</taxon>
    </lineage>
</organism>
<proteinExistence type="predicted"/>
<dbReference type="EMBL" id="OFSN01000022">
    <property type="protein sequence ID" value="SOY75074.1"/>
    <property type="molecule type" value="Genomic_DNA"/>
</dbReference>
<protein>
    <submittedName>
        <fullName evidence="2">Uncharacterized protein</fullName>
    </submittedName>
</protein>
<reference evidence="2 3" key="1">
    <citation type="submission" date="2018-01" db="EMBL/GenBank/DDBJ databases">
        <authorList>
            <person name="Clerissi C."/>
        </authorList>
    </citation>
    <scope>NUCLEOTIDE SEQUENCE [LARGE SCALE GENOMIC DNA]</scope>
    <source>
        <strain evidence="2">Cupriavidus taiwanensis LMG 19430</strain>
    </source>
</reference>